<dbReference type="Proteomes" id="UP000228934">
    <property type="component" value="Unassembled WGS sequence"/>
</dbReference>
<dbReference type="GO" id="GO:0017128">
    <property type="term" value="F:phospholipid scramblase activity"/>
    <property type="evidence" value="ECO:0007669"/>
    <property type="project" value="InterPro"/>
</dbReference>
<dbReference type="GO" id="GO:0005886">
    <property type="term" value="C:plasma membrane"/>
    <property type="evidence" value="ECO:0007669"/>
    <property type="project" value="TreeGrafter"/>
</dbReference>
<gene>
    <name evidence="3" type="ORF">AB205_0063920</name>
</gene>
<sequence length="234" mass="26299">MMNAEHTEDPPSYNAISTPVVSPVTYSPPYSSGREVVKGVPPGLQDLLQINQLSIHERFSVSQRWARSFDVLDHRGQRVYQAIQYVECCGPNFDLRVRDRRGDEVMGVIESNSCGCSREAALTLKGDKCIGFVSFPSNNFITHLSIMDSSREVLLLILGPSLKISIFGNISFEVKSRDEQHVVGMIRSEGNQYMVIFPMDLEVTMKAMIMASCFYLDSIIYDQRRSVTDRPSSS</sequence>
<proteinExistence type="inferred from homology"/>
<keyword evidence="4" id="KW-1185">Reference proteome</keyword>
<evidence type="ECO:0000313" key="4">
    <source>
        <dbReference type="Proteomes" id="UP000228934"/>
    </source>
</evidence>
<organism evidence="3 4">
    <name type="scientific">Aquarana catesbeiana</name>
    <name type="common">American bullfrog</name>
    <name type="synonym">Rana catesbeiana</name>
    <dbReference type="NCBI Taxonomy" id="8400"/>
    <lineage>
        <taxon>Eukaryota</taxon>
        <taxon>Metazoa</taxon>
        <taxon>Chordata</taxon>
        <taxon>Craniata</taxon>
        <taxon>Vertebrata</taxon>
        <taxon>Euteleostomi</taxon>
        <taxon>Amphibia</taxon>
        <taxon>Batrachia</taxon>
        <taxon>Anura</taxon>
        <taxon>Neobatrachia</taxon>
        <taxon>Ranoidea</taxon>
        <taxon>Ranidae</taxon>
        <taxon>Aquarana</taxon>
    </lineage>
</organism>
<dbReference type="OrthoDB" id="191150at2759"/>
<accession>A0A2G9RUB0</accession>
<name>A0A2G9RUB0_AQUCT</name>
<dbReference type="InterPro" id="IPR005552">
    <property type="entry name" value="Scramblase"/>
</dbReference>
<dbReference type="EMBL" id="KV931947">
    <property type="protein sequence ID" value="PIO31434.1"/>
    <property type="molecule type" value="Genomic_DNA"/>
</dbReference>
<evidence type="ECO:0000256" key="2">
    <source>
        <dbReference type="RuleBase" id="RU363116"/>
    </source>
</evidence>
<dbReference type="PANTHER" id="PTHR23248">
    <property type="entry name" value="PHOSPHOLIPID SCRAMBLASE-RELATED"/>
    <property type="match status" value="1"/>
</dbReference>
<comment type="function">
    <text evidence="2">May mediate accelerated ATP-independent bidirectional transbilayer migration of phospholipids upon binding calcium ions that results in a loss of phospholipid asymmetry in the plasma membrane.</text>
</comment>
<protein>
    <recommendedName>
        <fullName evidence="2">Phospholipid scramblase</fullName>
    </recommendedName>
</protein>
<evidence type="ECO:0000313" key="3">
    <source>
        <dbReference type="EMBL" id="PIO31434.1"/>
    </source>
</evidence>
<comment type="cofactor">
    <cofactor evidence="2">
        <name>Ca(2+)</name>
        <dbReference type="ChEBI" id="CHEBI:29108"/>
    </cofactor>
</comment>
<keyword evidence="2" id="KW-0564">Palmitate</keyword>
<comment type="similarity">
    <text evidence="1 2">Belongs to the phospholipid scramblase family.</text>
</comment>
<dbReference type="PANTHER" id="PTHR23248:SF69">
    <property type="entry name" value="PHOSPHOLIPID SCRAMBLASE"/>
    <property type="match status" value="1"/>
</dbReference>
<evidence type="ECO:0000256" key="1">
    <source>
        <dbReference type="ARBA" id="ARBA00005350"/>
    </source>
</evidence>
<keyword evidence="2" id="KW-0449">Lipoprotein</keyword>
<dbReference type="AlphaFoldDB" id="A0A2G9RUB0"/>
<keyword evidence="2" id="KW-0106">Calcium</keyword>
<dbReference type="Pfam" id="PF03803">
    <property type="entry name" value="Scramblase"/>
    <property type="match status" value="1"/>
</dbReference>
<reference evidence="4" key="1">
    <citation type="journal article" date="2017" name="Nat. Commun.">
        <title>The North American bullfrog draft genome provides insight into hormonal regulation of long noncoding RNA.</title>
        <authorList>
            <person name="Hammond S.A."/>
            <person name="Warren R.L."/>
            <person name="Vandervalk B.P."/>
            <person name="Kucuk E."/>
            <person name="Khan H."/>
            <person name="Gibb E.A."/>
            <person name="Pandoh P."/>
            <person name="Kirk H."/>
            <person name="Zhao Y."/>
            <person name="Jones M."/>
            <person name="Mungall A.J."/>
            <person name="Coope R."/>
            <person name="Pleasance S."/>
            <person name="Moore R.A."/>
            <person name="Holt R.A."/>
            <person name="Round J.M."/>
            <person name="Ohora S."/>
            <person name="Walle B.V."/>
            <person name="Veldhoen N."/>
            <person name="Helbing C.C."/>
            <person name="Birol I."/>
        </authorList>
    </citation>
    <scope>NUCLEOTIDE SEQUENCE [LARGE SCALE GENOMIC DNA]</scope>
</reference>